<dbReference type="EnsemblPlants" id="AUR62028018-RA">
    <property type="protein sequence ID" value="AUR62028018-RA:cds"/>
    <property type="gene ID" value="AUR62028018"/>
</dbReference>
<dbReference type="Proteomes" id="UP000596660">
    <property type="component" value="Unplaced"/>
</dbReference>
<proteinExistence type="predicted"/>
<evidence type="ECO:0000313" key="3">
    <source>
        <dbReference type="Proteomes" id="UP000596660"/>
    </source>
</evidence>
<organism evidence="2 3">
    <name type="scientific">Chenopodium quinoa</name>
    <name type="common">Quinoa</name>
    <dbReference type="NCBI Taxonomy" id="63459"/>
    <lineage>
        <taxon>Eukaryota</taxon>
        <taxon>Viridiplantae</taxon>
        <taxon>Streptophyta</taxon>
        <taxon>Embryophyta</taxon>
        <taxon>Tracheophyta</taxon>
        <taxon>Spermatophyta</taxon>
        <taxon>Magnoliopsida</taxon>
        <taxon>eudicotyledons</taxon>
        <taxon>Gunneridae</taxon>
        <taxon>Pentapetalae</taxon>
        <taxon>Caryophyllales</taxon>
        <taxon>Chenopodiaceae</taxon>
        <taxon>Chenopodioideae</taxon>
        <taxon>Atripliceae</taxon>
        <taxon>Chenopodium</taxon>
    </lineage>
</organism>
<dbReference type="Gramene" id="AUR62028018-RA">
    <property type="protein sequence ID" value="AUR62028018-RA:cds"/>
    <property type="gene ID" value="AUR62028018"/>
</dbReference>
<reference evidence="2" key="1">
    <citation type="journal article" date="2017" name="Nature">
        <title>The genome of Chenopodium quinoa.</title>
        <authorList>
            <person name="Jarvis D.E."/>
            <person name="Ho Y.S."/>
            <person name="Lightfoot D.J."/>
            <person name="Schmoeckel S.M."/>
            <person name="Li B."/>
            <person name="Borm T.J.A."/>
            <person name="Ohyanagi H."/>
            <person name="Mineta K."/>
            <person name="Michell C.T."/>
            <person name="Saber N."/>
            <person name="Kharbatia N.M."/>
            <person name="Rupper R.R."/>
            <person name="Sharp A.R."/>
            <person name="Dally N."/>
            <person name="Boughton B.A."/>
            <person name="Woo Y.H."/>
            <person name="Gao G."/>
            <person name="Schijlen E.G.W.M."/>
            <person name="Guo X."/>
            <person name="Momin A.A."/>
            <person name="Negrao S."/>
            <person name="Al-Babili S."/>
            <person name="Gehring C."/>
            <person name="Roessner U."/>
            <person name="Jung C."/>
            <person name="Murphy K."/>
            <person name="Arold S.T."/>
            <person name="Gojobori T."/>
            <person name="van der Linden C.G."/>
            <person name="van Loo E.N."/>
            <person name="Jellen E.N."/>
            <person name="Maughan P.J."/>
            <person name="Tester M."/>
        </authorList>
    </citation>
    <scope>NUCLEOTIDE SEQUENCE [LARGE SCALE GENOMIC DNA]</scope>
    <source>
        <strain evidence="2">cv. PI 614886</strain>
    </source>
</reference>
<evidence type="ECO:0000259" key="1">
    <source>
        <dbReference type="Pfam" id="PF13966"/>
    </source>
</evidence>
<dbReference type="AlphaFoldDB" id="A0A803MEX5"/>
<sequence>MRCTTALAWCTPPILSSKVSQNLSNCRDGKISGVGDPTLVREQKLKIGTVRLPCLIEGLRWRVGNGSNIKVWSDKWLPGSVIPLPNPNANYRPDLTVAELIDQNSGVWNVNVVEEFFQPAVCQSILPVFEFTFYEMFWQPTKNGIYTVKSGAPKLAHFVWQACKGHKEILFRRHITQDELCACGLEVEYINHVLFECDSARMVWGNSEYDETIVASPSGSFSSKLLWFASKVDIKEVNSIMSLAG</sequence>
<accession>A0A803MEX5</accession>
<protein>
    <recommendedName>
        <fullName evidence="1">Reverse transcriptase zinc-binding domain-containing protein</fullName>
    </recommendedName>
</protein>
<evidence type="ECO:0000313" key="2">
    <source>
        <dbReference type="EnsemblPlants" id="AUR62028018-RA:cds"/>
    </source>
</evidence>
<feature type="domain" description="Reverse transcriptase zinc-binding" evidence="1">
    <location>
        <begin position="145"/>
        <end position="204"/>
    </location>
</feature>
<reference evidence="2" key="2">
    <citation type="submission" date="2021-03" db="UniProtKB">
        <authorList>
            <consortium name="EnsemblPlants"/>
        </authorList>
    </citation>
    <scope>IDENTIFICATION</scope>
</reference>
<dbReference type="InterPro" id="IPR026960">
    <property type="entry name" value="RVT-Znf"/>
</dbReference>
<name>A0A803MEX5_CHEQI</name>
<dbReference type="Pfam" id="PF13966">
    <property type="entry name" value="zf-RVT"/>
    <property type="match status" value="1"/>
</dbReference>
<keyword evidence="3" id="KW-1185">Reference proteome</keyword>